<dbReference type="EMBL" id="JACGXL010000001">
    <property type="protein sequence ID" value="MBA8885876.1"/>
    <property type="molecule type" value="Genomic_DNA"/>
</dbReference>
<dbReference type="PANTHER" id="PTHR42977:SF1">
    <property type="entry name" value="BLR6576 PROTEIN"/>
    <property type="match status" value="1"/>
</dbReference>
<feature type="domain" description="AB hydrolase-1" evidence="1">
    <location>
        <begin position="30"/>
        <end position="275"/>
    </location>
</feature>
<dbReference type="InterPro" id="IPR000073">
    <property type="entry name" value="AB_hydrolase_1"/>
</dbReference>
<accession>A0A839ETY5</accession>
<evidence type="ECO:0000313" key="2">
    <source>
        <dbReference type="EMBL" id="MBA8885876.1"/>
    </source>
</evidence>
<name>A0A839ETY5_9GAMM</name>
<dbReference type="InterPro" id="IPR000639">
    <property type="entry name" value="Epox_hydrolase-like"/>
</dbReference>
<dbReference type="SUPFAM" id="SSF53474">
    <property type="entry name" value="alpha/beta-Hydrolases"/>
    <property type="match status" value="1"/>
</dbReference>
<dbReference type="PRINTS" id="PR00111">
    <property type="entry name" value="ABHYDROLASE"/>
</dbReference>
<gene>
    <name evidence="2" type="ORF">FHW12_000067</name>
</gene>
<dbReference type="InterPro" id="IPR029058">
    <property type="entry name" value="AB_hydrolase_fold"/>
</dbReference>
<dbReference type="GO" id="GO:0004301">
    <property type="term" value="F:epoxide hydrolase activity"/>
    <property type="evidence" value="ECO:0007669"/>
    <property type="project" value="TreeGrafter"/>
</dbReference>
<dbReference type="Gene3D" id="3.40.50.1820">
    <property type="entry name" value="alpha/beta hydrolase"/>
    <property type="match status" value="1"/>
</dbReference>
<reference evidence="2 3" key="1">
    <citation type="submission" date="2020-07" db="EMBL/GenBank/DDBJ databases">
        <title>Genomic Encyclopedia of Type Strains, Phase IV (KMG-V): Genome sequencing to study the core and pangenomes of soil and plant-associated prokaryotes.</title>
        <authorList>
            <person name="Whitman W."/>
        </authorList>
    </citation>
    <scope>NUCLEOTIDE SEQUENCE [LARGE SCALE GENOMIC DNA]</scope>
    <source>
        <strain evidence="2 3">RH2WT43</strain>
    </source>
</reference>
<evidence type="ECO:0000313" key="3">
    <source>
        <dbReference type="Proteomes" id="UP000550401"/>
    </source>
</evidence>
<dbReference type="RefSeq" id="WP_182529001.1">
    <property type="nucleotide sequence ID" value="NZ_JACGXL010000001.1"/>
</dbReference>
<evidence type="ECO:0000259" key="1">
    <source>
        <dbReference type="Pfam" id="PF00561"/>
    </source>
</evidence>
<dbReference type="Pfam" id="PF00561">
    <property type="entry name" value="Abhydrolase_1"/>
    <property type="match status" value="1"/>
</dbReference>
<dbReference type="AlphaFoldDB" id="A0A839ETY5"/>
<dbReference type="InterPro" id="IPR051340">
    <property type="entry name" value="Haloalkane_dehalogenase"/>
</dbReference>
<organism evidence="2 3">
    <name type="scientific">Dokdonella fugitiva</name>
    <dbReference type="NCBI Taxonomy" id="328517"/>
    <lineage>
        <taxon>Bacteria</taxon>
        <taxon>Pseudomonadati</taxon>
        <taxon>Pseudomonadota</taxon>
        <taxon>Gammaproteobacteria</taxon>
        <taxon>Lysobacterales</taxon>
        <taxon>Rhodanobacteraceae</taxon>
        <taxon>Dokdonella</taxon>
    </lineage>
</organism>
<proteinExistence type="predicted"/>
<sequence>MKLPTIRHRHVDVDGVRVFYREAGPADATTLLLLHGFPSSSQQFRRLIDALGTRWRVVAPDYPGFGHSDAPTPASAGGSFAYTFDRLAEVIDAFCARLGLGRCFLYLFDFGGPVGMRLAEAHPERVAGLIVQNANTYEEGLSPIARELVAMRAGVDGAEDKLAGILTVAMTRAQYEGGAADIEHVAPDGWLLDQHFLDRAGRARIQIDLALDYHRNVERYPAWQAWLRTHRPPMLVVWGRNDAFFLEPGARAYLRDVPDAELHLFDTGHFALEEEAPRIAELVDAFLERHAG</sequence>
<comment type="caution">
    <text evidence="2">The sequence shown here is derived from an EMBL/GenBank/DDBJ whole genome shotgun (WGS) entry which is preliminary data.</text>
</comment>
<dbReference type="PRINTS" id="PR00412">
    <property type="entry name" value="EPOXHYDRLASE"/>
</dbReference>
<protein>
    <submittedName>
        <fullName evidence="2">Pimeloyl-ACP methyl ester carboxylesterase</fullName>
    </submittedName>
</protein>
<dbReference type="Proteomes" id="UP000550401">
    <property type="component" value="Unassembled WGS sequence"/>
</dbReference>
<dbReference type="PANTHER" id="PTHR42977">
    <property type="entry name" value="HYDROLASE-RELATED"/>
    <property type="match status" value="1"/>
</dbReference>
<keyword evidence="3" id="KW-1185">Reference proteome</keyword>